<evidence type="ECO:0000313" key="2">
    <source>
        <dbReference type="Proteomes" id="UP001467690"/>
    </source>
</evidence>
<dbReference type="PANTHER" id="PTHR36455">
    <property type="match status" value="1"/>
</dbReference>
<dbReference type="Proteomes" id="UP001467690">
    <property type="component" value="Unassembled WGS sequence"/>
</dbReference>
<name>A0ABV1RIN7_9ALTE</name>
<dbReference type="NCBIfam" id="NF033819">
    <property type="entry name" value="IS66_TnpB"/>
    <property type="match status" value="1"/>
</dbReference>
<dbReference type="Pfam" id="PF05717">
    <property type="entry name" value="TnpB_IS66"/>
    <property type="match status" value="1"/>
</dbReference>
<comment type="caution">
    <text evidence="1">The sequence shown here is derived from an EMBL/GenBank/DDBJ whole genome shotgun (WGS) entry which is preliminary data.</text>
</comment>
<dbReference type="InterPro" id="IPR008878">
    <property type="entry name" value="Transposase_IS66_Orf2"/>
</dbReference>
<sequence>MLQLSAQTAILLATQPQDFRKGIDGFVAVCRDSLQQNPRADIRFVFINNSRTMLRVLAYDGSGYWLMTKRLSKGRFQNWPKSPNTVSPMLATELRVLLKGEAKPVDKKYKIN</sequence>
<dbReference type="RefSeq" id="WP_350402279.1">
    <property type="nucleotide sequence ID" value="NZ_JBELOE010000234.1"/>
</dbReference>
<dbReference type="EMBL" id="JBELOE010000234">
    <property type="protein sequence ID" value="MER2492805.1"/>
    <property type="molecule type" value="Genomic_DNA"/>
</dbReference>
<accession>A0ABV1RIN7</accession>
<organism evidence="1 2">
    <name type="scientific">Catenovulum sediminis</name>
    <dbReference type="NCBI Taxonomy" id="1740262"/>
    <lineage>
        <taxon>Bacteria</taxon>
        <taxon>Pseudomonadati</taxon>
        <taxon>Pseudomonadota</taxon>
        <taxon>Gammaproteobacteria</taxon>
        <taxon>Alteromonadales</taxon>
        <taxon>Alteromonadaceae</taxon>
        <taxon>Catenovulum</taxon>
    </lineage>
</organism>
<protein>
    <submittedName>
        <fullName evidence="1">IS66 family insertion sequence element accessory protein TnpB</fullName>
    </submittedName>
</protein>
<keyword evidence="2" id="KW-1185">Reference proteome</keyword>
<gene>
    <name evidence="1" type="primary">tnpB</name>
    <name evidence="1" type="ORF">ABS311_13040</name>
</gene>
<evidence type="ECO:0000313" key="1">
    <source>
        <dbReference type="EMBL" id="MER2492805.1"/>
    </source>
</evidence>
<dbReference type="PANTHER" id="PTHR36455:SF1">
    <property type="entry name" value="BLR8292 PROTEIN"/>
    <property type="match status" value="1"/>
</dbReference>
<reference evidence="1 2" key="1">
    <citation type="submission" date="2024-06" db="EMBL/GenBank/DDBJ databases">
        <authorList>
            <person name="Chen R.Y."/>
        </authorList>
    </citation>
    <scope>NUCLEOTIDE SEQUENCE [LARGE SCALE GENOMIC DNA]</scope>
    <source>
        <strain evidence="1 2">D2</strain>
    </source>
</reference>
<proteinExistence type="predicted"/>